<dbReference type="OrthoDB" id="6770063at2759"/>
<feature type="non-terminal residue" evidence="1">
    <location>
        <position position="58"/>
    </location>
</feature>
<dbReference type="RefSeq" id="XP_007327103.1">
    <property type="nucleotide sequence ID" value="XM_007327041.1"/>
</dbReference>
<dbReference type="EMBL" id="JH971387">
    <property type="protein sequence ID" value="EKM82225.1"/>
    <property type="molecule type" value="Genomic_DNA"/>
</dbReference>
<dbReference type="AlphaFoldDB" id="K5Y2V4"/>
<feature type="non-terminal residue" evidence="1">
    <location>
        <position position="1"/>
    </location>
</feature>
<keyword evidence="2" id="KW-1185">Reference proteome</keyword>
<protein>
    <submittedName>
        <fullName evidence="1">Uncharacterized protein</fullName>
    </submittedName>
</protein>
<dbReference type="InterPro" id="IPR035992">
    <property type="entry name" value="Ricin_B-like_lectins"/>
</dbReference>
<evidence type="ECO:0000313" key="2">
    <source>
        <dbReference type="Proteomes" id="UP000008493"/>
    </source>
</evidence>
<evidence type="ECO:0000313" key="1">
    <source>
        <dbReference type="EMBL" id="EKM82225.1"/>
    </source>
</evidence>
<dbReference type="PROSITE" id="PS50231">
    <property type="entry name" value="RICIN_B_LECTIN"/>
    <property type="match status" value="1"/>
</dbReference>
<dbReference type="HOGENOM" id="CLU_2984367_0_0_1"/>
<dbReference type="KEGG" id="abp:AGABI1DRAFT25694"/>
<dbReference type="SUPFAM" id="SSF50370">
    <property type="entry name" value="Ricin B-like lectins"/>
    <property type="match status" value="1"/>
</dbReference>
<dbReference type="InParanoid" id="K5Y2V4"/>
<dbReference type="Gene3D" id="2.80.10.50">
    <property type="match status" value="1"/>
</dbReference>
<gene>
    <name evidence="1" type="ORF">AGABI1DRAFT_25694</name>
</gene>
<accession>K5Y2V4</accession>
<dbReference type="GeneID" id="18828893"/>
<dbReference type="Proteomes" id="UP000008493">
    <property type="component" value="Unassembled WGS sequence"/>
</dbReference>
<proteinExistence type="predicted"/>
<name>K5Y2V4_AGABU</name>
<organism evidence="1 2">
    <name type="scientific">Agaricus bisporus var. burnettii (strain JB137-S8 / ATCC MYA-4627 / FGSC 10392)</name>
    <name type="common">White button mushroom</name>
    <dbReference type="NCBI Taxonomy" id="597362"/>
    <lineage>
        <taxon>Eukaryota</taxon>
        <taxon>Fungi</taxon>
        <taxon>Dikarya</taxon>
        <taxon>Basidiomycota</taxon>
        <taxon>Agaricomycotina</taxon>
        <taxon>Agaricomycetes</taxon>
        <taxon>Agaricomycetidae</taxon>
        <taxon>Agaricales</taxon>
        <taxon>Agaricineae</taxon>
        <taxon>Agaricaceae</taxon>
        <taxon>Agaricus</taxon>
    </lineage>
</organism>
<reference evidence="2" key="1">
    <citation type="journal article" date="2012" name="Proc. Natl. Acad. Sci. U.S.A.">
        <title>Genome sequence of the button mushroom Agaricus bisporus reveals mechanisms governing adaptation to a humic-rich ecological niche.</title>
        <authorList>
            <person name="Morin E."/>
            <person name="Kohler A."/>
            <person name="Baker A.R."/>
            <person name="Foulongne-Oriol M."/>
            <person name="Lombard V."/>
            <person name="Nagy L.G."/>
            <person name="Ohm R.A."/>
            <person name="Patyshakuliyeva A."/>
            <person name="Brun A."/>
            <person name="Aerts A.L."/>
            <person name="Bailey A.M."/>
            <person name="Billette C."/>
            <person name="Coutinho P.M."/>
            <person name="Deakin G."/>
            <person name="Doddapaneni H."/>
            <person name="Floudas D."/>
            <person name="Grimwood J."/>
            <person name="Hilden K."/>
            <person name="Kuees U."/>
            <person name="LaButti K.M."/>
            <person name="Lapidus A."/>
            <person name="Lindquist E.A."/>
            <person name="Lucas S.M."/>
            <person name="Murat C."/>
            <person name="Riley R.W."/>
            <person name="Salamov A.A."/>
            <person name="Schmutz J."/>
            <person name="Subramanian V."/>
            <person name="Woesten H.A.B."/>
            <person name="Xu J."/>
            <person name="Eastwood D.C."/>
            <person name="Foster G.D."/>
            <person name="Sonnenberg A.S."/>
            <person name="Cullen D."/>
            <person name="de Vries R.P."/>
            <person name="Lundell T."/>
            <person name="Hibbett D.S."/>
            <person name="Henrissat B."/>
            <person name="Burton K.S."/>
            <person name="Kerrigan R.W."/>
            <person name="Challen M.P."/>
            <person name="Grigoriev I.V."/>
            <person name="Martin F."/>
        </authorList>
    </citation>
    <scope>NUCLEOTIDE SEQUENCE [LARGE SCALE GENOMIC DNA]</scope>
    <source>
        <strain evidence="2">JB137-S8 / ATCC MYA-4627 / FGSC 10392</strain>
    </source>
</reference>
<sequence>IRLANSNFCLDAVLSPGNGTPMKIWQCFDDIPQQQWIVNMDRQIFFSPQVRVSNQLCV</sequence>